<sequence length="479" mass="51166">VESSWTRSCWQDSDCVKEAVAVFNLCLPASRELFGFQHSHTLLGCIQEQAKLNGLNLKYRKLLPYVFHTPRRNLASRPVSLSPSPSPSPPPKRSRGPPTRSRSPSPSNSFFPPTRSPPPLPPAKKTASSAKRKEEHEKTIIIAVVSTAVSTFLLAALLFLCCTRVCGKGAGGRKNDERPLLSLSSSEHSVGSSINYGGSIKGGNQSFNIYSNQGKMSSFDGSNSDTSDSLEERLSHEGMRNNNINGSHGLPPLKPPPGRTSSAHLGKPPSGKVEPLPHEPPKFLKVSSNKGSHHPQTPVPPPPMPSSAGPPRPPPPAPPPGSGGPKPPPPPGPKGPPPPPGQKGPRPPPPMSLGPKAPRPSSGPAKSPSDDDGAPKTKLKPFFWDKVQANPEHSMVWNDIRSGSFQFNEEMIESLFGYAAADKIKSDKKGASAPHVDHYQPITKPVLSRKPSSTPILLSATGLKRPAVVMITVTQFYTS</sequence>
<evidence type="ECO:0000256" key="2">
    <source>
        <dbReference type="SAM" id="MobiDB-lite"/>
    </source>
</evidence>
<proteinExistence type="inferred from homology"/>
<feature type="compositionally biased region" description="Low complexity" evidence="2">
    <location>
        <begin position="96"/>
        <end position="113"/>
    </location>
</feature>
<feature type="compositionally biased region" description="Pro residues" evidence="2">
    <location>
        <begin position="297"/>
        <end position="352"/>
    </location>
</feature>
<feature type="non-terminal residue" evidence="5">
    <location>
        <position position="1"/>
    </location>
</feature>
<protein>
    <recommendedName>
        <fullName evidence="4">FH2 domain-containing protein</fullName>
    </recommendedName>
</protein>
<dbReference type="InterPro" id="IPR027643">
    <property type="entry name" value="Formin-like_plant"/>
</dbReference>
<dbReference type="InterPro" id="IPR015425">
    <property type="entry name" value="FH2_Formin"/>
</dbReference>
<dbReference type="Gene3D" id="1.20.58.2220">
    <property type="entry name" value="Formin, FH2 domain"/>
    <property type="match status" value="1"/>
</dbReference>
<feature type="transmembrane region" description="Helical" evidence="3">
    <location>
        <begin position="140"/>
        <end position="160"/>
    </location>
</feature>
<dbReference type="PANTHER" id="PTHR23213:SF269">
    <property type="entry name" value="FORMIN-LIKE PROTEIN 5"/>
    <property type="match status" value="1"/>
</dbReference>
<keyword evidence="3" id="KW-0812">Transmembrane</keyword>
<dbReference type="InterPro" id="IPR042201">
    <property type="entry name" value="FH2_Formin_sf"/>
</dbReference>
<evidence type="ECO:0000313" key="6">
    <source>
        <dbReference type="Proteomes" id="UP000266723"/>
    </source>
</evidence>
<feature type="region of interest" description="Disordered" evidence="2">
    <location>
        <begin position="169"/>
        <end position="191"/>
    </location>
</feature>
<accession>A0ABQ7D0G7</accession>
<feature type="region of interest" description="Disordered" evidence="2">
    <location>
        <begin position="212"/>
        <end position="378"/>
    </location>
</feature>
<dbReference type="Proteomes" id="UP000266723">
    <property type="component" value="Unassembled WGS sequence"/>
</dbReference>
<organism evidence="5 6">
    <name type="scientific">Brassica cretica</name>
    <name type="common">Mustard</name>
    <dbReference type="NCBI Taxonomy" id="69181"/>
    <lineage>
        <taxon>Eukaryota</taxon>
        <taxon>Viridiplantae</taxon>
        <taxon>Streptophyta</taxon>
        <taxon>Embryophyta</taxon>
        <taxon>Tracheophyta</taxon>
        <taxon>Spermatophyta</taxon>
        <taxon>Magnoliopsida</taxon>
        <taxon>eudicotyledons</taxon>
        <taxon>Gunneridae</taxon>
        <taxon>Pentapetalae</taxon>
        <taxon>rosids</taxon>
        <taxon>malvids</taxon>
        <taxon>Brassicales</taxon>
        <taxon>Brassicaceae</taxon>
        <taxon>Brassiceae</taxon>
        <taxon>Brassica</taxon>
    </lineage>
</organism>
<evidence type="ECO:0000313" key="5">
    <source>
        <dbReference type="EMBL" id="KAF3565931.1"/>
    </source>
</evidence>
<feature type="domain" description="FH2" evidence="4">
    <location>
        <begin position="374"/>
        <end position="459"/>
    </location>
</feature>
<name>A0ABQ7D0G7_BRACR</name>
<feature type="compositionally biased region" description="Polar residues" evidence="2">
    <location>
        <begin position="212"/>
        <end position="227"/>
    </location>
</feature>
<gene>
    <name evidence="5" type="ORF">DY000_02017088</name>
</gene>
<dbReference type="PANTHER" id="PTHR23213">
    <property type="entry name" value="FORMIN-RELATED"/>
    <property type="match status" value="1"/>
</dbReference>
<reference evidence="5 6" key="1">
    <citation type="journal article" date="2020" name="BMC Genomics">
        <title>Intraspecific diversification of the crop wild relative Brassica cretica Lam. using demographic model selection.</title>
        <authorList>
            <person name="Kioukis A."/>
            <person name="Michalopoulou V.A."/>
            <person name="Briers L."/>
            <person name="Pirintsos S."/>
            <person name="Studholme D.J."/>
            <person name="Pavlidis P."/>
            <person name="Sarris P.F."/>
        </authorList>
    </citation>
    <scope>NUCLEOTIDE SEQUENCE [LARGE SCALE GENOMIC DNA]</scope>
    <source>
        <strain evidence="6">cv. PFS-1207/04</strain>
    </source>
</reference>
<comment type="similarity">
    <text evidence="1">Belongs to the formin-like family. Class-I subfamily.</text>
</comment>
<feature type="compositionally biased region" description="Low complexity" evidence="2">
    <location>
        <begin position="180"/>
        <end position="191"/>
    </location>
</feature>
<keyword evidence="3" id="KW-1133">Transmembrane helix</keyword>
<feature type="compositionally biased region" description="Basic and acidic residues" evidence="2">
    <location>
        <begin position="230"/>
        <end position="239"/>
    </location>
</feature>
<evidence type="ECO:0000256" key="1">
    <source>
        <dbReference type="ARBA" id="ARBA00025793"/>
    </source>
</evidence>
<keyword evidence="3" id="KW-0472">Membrane</keyword>
<evidence type="ECO:0000256" key="3">
    <source>
        <dbReference type="SAM" id="Phobius"/>
    </source>
</evidence>
<feature type="region of interest" description="Disordered" evidence="2">
    <location>
        <begin position="76"/>
        <end position="135"/>
    </location>
</feature>
<evidence type="ECO:0000259" key="4">
    <source>
        <dbReference type="Pfam" id="PF02181"/>
    </source>
</evidence>
<dbReference type="EMBL" id="QGKV02000759">
    <property type="protein sequence ID" value="KAF3565931.1"/>
    <property type="molecule type" value="Genomic_DNA"/>
</dbReference>
<comment type="caution">
    <text evidence="5">The sequence shown here is derived from an EMBL/GenBank/DDBJ whole genome shotgun (WGS) entry which is preliminary data.</text>
</comment>
<keyword evidence="6" id="KW-1185">Reference proteome</keyword>
<dbReference type="Pfam" id="PF02181">
    <property type="entry name" value="FH2"/>
    <property type="match status" value="1"/>
</dbReference>